<name>A0ABT9Q991_9ACTN</name>
<sequence>MRGKASLRPPEAARHFGGCRECGKVRYGMKKVAKLAARQLHPGQNLRAYRCGDYWHFGPAAVAKENRQRILGARPYLVIVDECVRLPWETS</sequence>
<dbReference type="EMBL" id="JAUSQU010000001">
    <property type="protein sequence ID" value="MDP9843301.1"/>
    <property type="molecule type" value="Genomic_DNA"/>
</dbReference>
<reference evidence="1 2" key="1">
    <citation type="submission" date="2023-07" db="EMBL/GenBank/DDBJ databases">
        <title>Sequencing the genomes of 1000 actinobacteria strains.</title>
        <authorList>
            <person name="Klenk H.-P."/>
        </authorList>
    </citation>
    <scope>NUCLEOTIDE SEQUENCE [LARGE SCALE GENOMIC DNA]</scope>
    <source>
        <strain evidence="1 2">DSM 46740</strain>
    </source>
</reference>
<accession>A0ABT9Q991</accession>
<organism evidence="1 2">
    <name type="scientific">Streptosporangium lutulentum</name>
    <dbReference type="NCBI Taxonomy" id="1461250"/>
    <lineage>
        <taxon>Bacteria</taxon>
        <taxon>Bacillati</taxon>
        <taxon>Actinomycetota</taxon>
        <taxon>Actinomycetes</taxon>
        <taxon>Streptosporangiales</taxon>
        <taxon>Streptosporangiaceae</taxon>
        <taxon>Streptosporangium</taxon>
    </lineage>
</organism>
<gene>
    <name evidence="1" type="ORF">J2853_002512</name>
</gene>
<comment type="caution">
    <text evidence="1">The sequence shown here is derived from an EMBL/GenBank/DDBJ whole genome shotgun (WGS) entry which is preliminary data.</text>
</comment>
<proteinExistence type="predicted"/>
<protein>
    <submittedName>
        <fullName evidence="1">Uncharacterized protein</fullName>
    </submittedName>
</protein>
<dbReference type="Proteomes" id="UP001225356">
    <property type="component" value="Unassembled WGS sequence"/>
</dbReference>
<keyword evidence="2" id="KW-1185">Reference proteome</keyword>
<evidence type="ECO:0000313" key="2">
    <source>
        <dbReference type="Proteomes" id="UP001225356"/>
    </source>
</evidence>
<evidence type="ECO:0000313" key="1">
    <source>
        <dbReference type="EMBL" id="MDP9843301.1"/>
    </source>
</evidence>
<dbReference type="RefSeq" id="WP_307557423.1">
    <property type="nucleotide sequence ID" value="NZ_JAUSQU010000001.1"/>
</dbReference>